<sequence length="184" mass="20170">MGFLNLVADAIIIVLPMPYLYNLQLAWRKKLGAMALLSIGMGTCTITVCRQVLLPGLDFMDMTYSGVLVIMLSGLEPAVAIALSCIPLTRPLFDRSIKTNYSCSGSRRTSFFSKKVSRTQDFDPTATFSELVGNNDIPSPLELQSIKPSQIVRVSSVYEHHTQQIPASPSPDITVDTTLEVGRD</sequence>
<evidence type="ECO:0000313" key="8">
    <source>
        <dbReference type="EMBL" id="RYN49845.1"/>
    </source>
</evidence>
<keyword evidence="4 6" id="KW-0472">Membrane</keyword>
<proteinExistence type="inferred from homology"/>
<dbReference type="GO" id="GO:0016020">
    <property type="term" value="C:membrane"/>
    <property type="evidence" value="ECO:0007669"/>
    <property type="project" value="UniProtKB-SubCell"/>
</dbReference>
<evidence type="ECO:0000259" key="7">
    <source>
        <dbReference type="Pfam" id="PF20684"/>
    </source>
</evidence>
<feature type="transmembrane region" description="Helical" evidence="6">
    <location>
        <begin position="6"/>
        <end position="23"/>
    </location>
</feature>
<comment type="similarity">
    <text evidence="5">Belongs to the SAT4 family.</text>
</comment>
<dbReference type="AlphaFoldDB" id="A0A4Q4MHT8"/>
<dbReference type="EMBL" id="PDXA01000019">
    <property type="protein sequence ID" value="RYN49845.1"/>
    <property type="molecule type" value="Genomic_DNA"/>
</dbReference>
<evidence type="ECO:0000256" key="3">
    <source>
        <dbReference type="ARBA" id="ARBA00022989"/>
    </source>
</evidence>
<dbReference type="InterPro" id="IPR049326">
    <property type="entry name" value="Rhodopsin_dom_fungi"/>
</dbReference>
<feature type="domain" description="Rhodopsin" evidence="7">
    <location>
        <begin position="2"/>
        <end position="95"/>
    </location>
</feature>
<dbReference type="Proteomes" id="UP000292402">
    <property type="component" value="Unassembled WGS sequence"/>
</dbReference>
<comment type="caution">
    <text evidence="8">The sequence shown here is derived from an EMBL/GenBank/DDBJ whole genome shotgun (WGS) entry which is preliminary data.</text>
</comment>
<comment type="subcellular location">
    <subcellularLocation>
        <location evidence="1">Membrane</location>
        <topology evidence="1">Multi-pass membrane protein</topology>
    </subcellularLocation>
</comment>
<dbReference type="InterPro" id="IPR052337">
    <property type="entry name" value="SAT4-like"/>
</dbReference>
<dbReference type="Pfam" id="PF20684">
    <property type="entry name" value="Fung_rhodopsin"/>
    <property type="match status" value="1"/>
</dbReference>
<keyword evidence="3 6" id="KW-1133">Transmembrane helix</keyword>
<feature type="transmembrane region" description="Helical" evidence="6">
    <location>
        <begin position="35"/>
        <end position="54"/>
    </location>
</feature>
<organism evidence="8 9">
    <name type="scientific">Alternaria tenuissima</name>
    <dbReference type="NCBI Taxonomy" id="119927"/>
    <lineage>
        <taxon>Eukaryota</taxon>
        <taxon>Fungi</taxon>
        <taxon>Dikarya</taxon>
        <taxon>Ascomycota</taxon>
        <taxon>Pezizomycotina</taxon>
        <taxon>Dothideomycetes</taxon>
        <taxon>Pleosporomycetidae</taxon>
        <taxon>Pleosporales</taxon>
        <taxon>Pleosporineae</taxon>
        <taxon>Pleosporaceae</taxon>
        <taxon>Alternaria</taxon>
        <taxon>Alternaria sect. Alternaria</taxon>
        <taxon>Alternaria alternata complex</taxon>
    </lineage>
</organism>
<protein>
    <recommendedName>
        <fullName evidence="7">Rhodopsin domain-containing protein</fullName>
    </recommendedName>
</protein>
<evidence type="ECO:0000256" key="2">
    <source>
        <dbReference type="ARBA" id="ARBA00022692"/>
    </source>
</evidence>
<name>A0A4Q4MHT8_9PLEO</name>
<dbReference type="PANTHER" id="PTHR33048">
    <property type="entry name" value="PTH11-LIKE INTEGRAL MEMBRANE PROTEIN (AFU_ORTHOLOGUE AFUA_5G11245)"/>
    <property type="match status" value="1"/>
</dbReference>
<reference evidence="9" key="1">
    <citation type="journal article" date="2019" name="bioRxiv">
        <title>Genomics, evolutionary history and diagnostics of the Alternaria alternata species group including apple and Asian pear pathotypes.</title>
        <authorList>
            <person name="Armitage A.D."/>
            <person name="Cockerton H.M."/>
            <person name="Sreenivasaprasad S."/>
            <person name="Woodhall J.W."/>
            <person name="Lane C.R."/>
            <person name="Harrison R.J."/>
            <person name="Clarkson J.P."/>
        </authorList>
    </citation>
    <scope>NUCLEOTIDE SEQUENCE [LARGE SCALE GENOMIC DNA]</scope>
    <source>
        <strain evidence="9">FERA 1082</strain>
    </source>
</reference>
<keyword evidence="2 6" id="KW-0812">Transmembrane</keyword>
<evidence type="ECO:0000256" key="5">
    <source>
        <dbReference type="ARBA" id="ARBA00038359"/>
    </source>
</evidence>
<dbReference type="PANTHER" id="PTHR33048:SF57">
    <property type="entry name" value="INTEGRAL MEMBRANE PROTEIN-RELATED"/>
    <property type="match status" value="1"/>
</dbReference>
<evidence type="ECO:0000256" key="4">
    <source>
        <dbReference type="ARBA" id="ARBA00023136"/>
    </source>
</evidence>
<evidence type="ECO:0000256" key="6">
    <source>
        <dbReference type="SAM" id="Phobius"/>
    </source>
</evidence>
<evidence type="ECO:0000256" key="1">
    <source>
        <dbReference type="ARBA" id="ARBA00004141"/>
    </source>
</evidence>
<accession>A0A4Q4MHT8</accession>
<gene>
    <name evidence="8" type="ORF">AA0114_g6239</name>
</gene>
<feature type="transmembrane region" description="Helical" evidence="6">
    <location>
        <begin position="66"/>
        <end position="88"/>
    </location>
</feature>
<evidence type="ECO:0000313" key="9">
    <source>
        <dbReference type="Proteomes" id="UP000292402"/>
    </source>
</evidence>